<dbReference type="Gene3D" id="2.60.130.10">
    <property type="entry name" value="Aromatic compound dioxygenase"/>
    <property type="match status" value="1"/>
</dbReference>
<keyword evidence="6" id="KW-1185">Reference proteome</keyword>
<dbReference type="InterPro" id="IPR000627">
    <property type="entry name" value="Intradiol_dOase_C"/>
</dbReference>
<feature type="domain" description="Intradiol ring-cleavage dioxygenases" evidence="4">
    <location>
        <begin position="84"/>
        <end position="112"/>
    </location>
</feature>
<dbReference type="OrthoDB" id="9805815at2"/>
<dbReference type="STRING" id="1123062.SAMN02745775_10791"/>
<dbReference type="Proteomes" id="UP000199473">
    <property type="component" value="Unassembled WGS sequence"/>
</dbReference>
<dbReference type="RefSeq" id="WP_092961286.1">
    <property type="nucleotide sequence ID" value="NZ_FOSQ01000007.1"/>
</dbReference>
<sequence length="246" mass="27451">MTALREFVPREFVPRDRDQHPPAVTPIYKTSVLRGPHRPLISLQNSLSEVTGPVFGHGDIGPLDNDLILNYAKTGQPIGERIIMHGRVLDGSGRPVPGVLVEFWQANAGGRYRHRNDTYVAPVDPNFGGCGRTITDAEGRYAFRTVKPGPYPYRNRGNDWRPAHIHFSVFGTGFAQRLITQNYFEGDPLIGRDSILGTIPDPAARERLVAKLDLEAAVPLDTLAYRWDIVLRGSRSTLFENRLEGN</sequence>
<dbReference type="Pfam" id="PF12391">
    <property type="entry name" value="PCDO_beta_N"/>
    <property type="match status" value="1"/>
</dbReference>
<accession>A0A1I4CAF8</accession>
<evidence type="ECO:0000313" key="5">
    <source>
        <dbReference type="EMBL" id="SFK78134.1"/>
    </source>
</evidence>
<name>A0A1I4CAF8_9PROT</name>
<dbReference type="GO" id="GO:0019619">
    <property type="term" value="P:3,4-dihydroxybenzoate catabolic process"/>
    <property type="evidence" value="ECO:0007669"/>
    <property type="project" value="InterPro"/>
</dbReference>
<dbReference type="Pfam" id="PF00775">
    <property type="entry name" value="Dioxygenase_C"/>
    <property type="match status" value="1"/>
</dbReference>
<dbReference type="InterPro" id="IPR024756">
    <property type="entry name" value="PCDO_beta_N"/>
</dbReference>
<proteinExistence type="inferred from homology"/>
<evidence type="ECO:0000256" key="3">
    <source>
        <dbReference type="ARBA" id="ARBA00023002"/>
    </source>
</evidence>
<evidence type="ECO:0000256" key="1">
    <source>
        <dbReference type="ARBA" id="ARBA00007825"/>
    </source>
</evidence>
<dbReference type="InterPro" id="IPR050770">
    <property type="entry name" value="Intradiol_RC_Dioxygenase"/>
</dbReference>
<dbReference type="NCBIfam" id="TIGR02422">
    <property type="entry name" value="protocat_beta"/>
    <property type="match status" value="1"/>
</dbReference>
<gene>
    <name evidence="5" type="ORF">SAMN02745775_10791</name>
</gene>
<evidence type="ECO:0000259" key="4">
    <source>
        <dbReference type="PROSITE" id="PS00083"/>
    </source>
</evidence>
<dbReference type="SUPFAM" id="SSF49482">
    <property type="entry name" value="Aromatic compound dioxygenase"/>
    <property type="match status" value="1"/>
</dbReference>
<evidence type="ECO:0000313" key="6">
    <source>
        <dbReference type="Proteomes" id="UP000199473"/>
    </source>
</evidence>
<comment type="similarity">
    <text evidence="1">Belongs to the intradiol ring-cleavage dioxygenase family.</text>
</comment>
<protein>
    <submittedName>
        <fullName evidence="5">Protocatechuate 3,4-dioxygenase, beta subunit</fullName>
    </submittedName>
</protein>
<organism evidence="5 6">
    <name type="scientific">Falsiroseomonas stagni DSM 19981</name>
    <dbReference type="NCBI Taxonomy" id="1123062"/>
    <lineage>
        <taxon>Bacteria</taxon>
        <taxon>Pseudomonadati</taxon>
        <taxon>Pseudomonadota</taxon>
        <taxon>Alphaproteobacteria</taxon>
        <taxon>Acetobacterales</taxon>
        <taxon>Roseomonadaceae</taxon>
        <taxon>Falsiroseomonas</taxon>
    </lineage>
</organism>
<dbReference type="GO" id="GO:0018578">
    <property type="term" value="F:protocatechuate 3,4-dioxygenase activity"/>
    <property type="evidence" value="ECO:0007669"/>
    <property type="project" value="InterPro"/>
</dbReference>
<dbReference type="InterPro" id="IPR012785">
    <property type="entry name" value="Protocat_dOase_b"/>
</dbReference>
<keyword evidence="3" id="KW-0560">Oxidoreductase</keyword>
<dbReference type="EMBL" id="FOSQ01000007">
    <property type="protein sequence ID" value="SFK78134.1"/>
    <property type="molecule type" value="Genomic_DNA"/>
</dbReference>
<dbReference type="PANTHER" id="PTHR33711:SF10">
    <property type="entry name" value="INTRADIOL RING-CLEAVAGE DIOXYGENASES DOMAIN-CONTAINING PROTEIN"/>
    <property type="match status" value="1"/>
</dbReference>
<dbReference type="PROSITE" id="PS00083">
    <property type="entry name" value="INTRADIOL_DIOXYGENAS"/>
    <property type="match status" value="1"/>
</dbReference>
<evidence type="ECO:0000256" key="2">
    <source>
        <dbReference type="ARBA" id="ARBA00022964"/>
    </source>
</evidence>
<dbReference type="AlphaFoldDB" id="A0A1I4CAF8"/>
<keyword evidence="2 5" id="KW-0223">Dioxygenase</keyword>
<reference evidence="5 6" key="1">
    <citation type="submission" date="2016-10" db="EMBL/GenBank/DDBJ databases">
        <authorList>
            <person name="de Groot N.N."/>
        </authorList>
    </citation>
    <scope>NUCLEOTIDE SEQUENCE [LARGE SCALE GENOMIC DNA]</scope>
    <source>
        <strain evidence="5 6">DSM 19981</strain>
    </source>
</reference>
<dbReference type="PANTHER" id="PTHR33711">
    <property type="entry name" value="DIOXYGENASE, PUTATIVE (AFU_ORTHOLOGUE AFUA_2G02910)-RELATED"/>
    <property type="match status" value="1"/>
</dbReference>
<dbReference type="GO" id="GO:0008199">
    <property type="term" value="F:ferric iron binding"/>
    <property type="evidence" value="ECO:0007669"/>
    <property type="project" value="InterPro"/>
</dbReference>
<dbReference type="InterPro" id="IPR015889">
    <property type="entry name" value="Intradiol_dOase_core"/>
</dbReference>